<dbReference type="KEGG" id="phb:HYN04_01295"/>
<sequence length="92" mass="10389">MSKLIRQVFRITAAVFVVVSLVMVVIQLVWIDPGRECEQAGKWWDWRQRTCAQPILISDITGRPITDRKSHDAAKADARTRESGTPEAAKPD</sequence>
<feature type="transmembrane region" description="Helical" evidence="2">
    <location>
        <begin position="12"/>
        <end position="30"/>
    </location>
</feature>
<dbReference type="RefSeq" id="WP_110449087.1">
    <property type="nucleotide sequence ID" value="NZ_CP029479.1"/>
</dbReference>
<keyword evidence="2" id="KW-0472">Membrane</keyword>
<proteinExistence type="predicted"/>
<evidence type="ECO:0000313" key="4">
    <source>
        <dbReference type="Proteomes" id="UP000247763"/>
    </source>
</evidence>
<dbReference type="Proteomes" id="UP000247763">
    <property type="component" value="Chromosome"/>
</dbReference>
<gene>
    <name evidence="3" type="ORF">HYN04_01295</name>
</gene>
<keyword evidence="2" id="KW-1133">Transmembrane helix</keyword>
<name>A0A2Z3HYC4_9CAUL</name>
<dbReference type="OrthoDB" id="7205744at2"/>
<feature type="region of interest" description="Disordered" evidence="1">
    <location>
        <begin position="66"/>
        <end position="92"/>
    </location>
</feature>
<protein>
    <submittedName>
        <fullName evidence="3">Uncharacterized protein</fullName>
    </submittedName>
</protein>
<organism evidence="3 4">
    <name type="scientific">Phenylobacterium parvum</name>
    <dbReference type="NCBI Taxonomy" id="2201350"/>
    <lineage>
        <taxon>Bacteria</taxon>
        <taxon>Pseudomonadati</taxon>
        <taxon>Pseudomonadota</taxon>
        <taxon>Alphaproteobacteria</taxon>
        <taxon>Caulobacterales</taxon>
        <taxon>Caulobacteraceae</taxon>
        <taxon>Phenylobacterium</taxon>
    </lineage>
</organism>
<reference evidence="4" key="1">
    <citation type="submission" date="2018-05" db="EMBL/GenBank/DDBJ databases">
        <title>Genome sequencing of Phenylobacterium sp. HYN0004.</title>
        <authorList>
            <person name="Yi H."/>
            <person name="Baek C."/>
        </authorList>
    </citation>
    <scope>NUCLEOTIDE SEQUENCE [LARGE SCALE GENOMIC DNA]</scope>
    <source>
        <strain evidence="4">HYN0004</strain>
    </source>
</reference>
<keyword evidence="4" id="KW-1185">Reference proteome</keyword>
<accession>A0A2Z3HYC4</accession>
<keyword evidence="2" id="KW-0812">Transmembrane</keyword>
<dbReference type="AlphaFoldDB" id="A0A2Z3HYC4"/>
<evidence type="ECO:0000256" key="1">
    <source>
        <dbReference type="SAM" id="MobiDB-lite"/>
    </source>
</evidence>
<evidence type="ECO:0000256" key="2">
    <source>
        <dbReference type="SAM" id="Phobius"/>
    </source>
</evidence>
<evidence type="ECO:0000313" key="3">
    <source>
        <dbReference type="EMBL" id="AWM76518.1"/>
    </source>
</evidence>
<dbReference type="EMBL" id="CP029479">
    <property type="protein sequence ID" value="AWM76518.1"/>
    <property type="molecule type" value="Genomic_DNA"/>
</dbReference>